<evidence type="ECO:0000259" key="1">
    <source>
        <dbReference type="Pfam" id="PF00717"/>
    </source>
</evidence>
<dbReference type="Pfam" id="PF00717">
    <property type="entry name" value="Peptidase_S24"/>
    <property type="match status" value="1"/>
</dbReference>
<evidence type="ECO:0000313" key="2">
    <source>
        <dbReference type="EMBL" id="SNV51316.1"/>
    </source>
</evidence>
<dbReference type="AlphaFoldDB" id="A0AAJ4XCD0"/>
<sequence>MDENMNAKSHKVPNQLFFNLIQEDLNLGKTVKFNVSGNSMLPFLRHADQVAIKQPIDNNVNIGDILLAKHEGKIVLHRLVGMKDDTLILAGDGNLYQKEIILKNDVLAIVMNGYRDRKELHVNSWYNKKLGILWYYLRPLRYLLSKFNS</sequence>
<dbReference type="EMBL" id="LT906468">
    <property type="protein sequence ID" value="SNV51316.1"/>
    <property type="molecule type" value="Genomic_DNA"/>
</dbReference>
<dbReference type="SUPFAM" id="SSF51306">
    <property type="entry name" value="LexA/Signal peptidase"/>
    <property type="match status" value="1"/>
</dbReference>
<dbReference type="CDD" id="cd06462">
    <property type="entry name" value="Peptidase_S24_S26"/>
    <property type="match status" value="1"/>
</dbReference>
<feature type="domain" description="Peptidase S24/S26A/S26B/S26C" evidence="1">
    <location>
        <begin position="26"/>
        <end position="108"/>
    </location>
</feature>
<protein>
    <submittedName>
        <fullName evidence="2">Signal peptidase I</fullName>
    </submittedName>
</protein>
<organism evidence="2 3">
    <name type="scientific">Sphingobacterium mizutaii</name>
    <dbReference type="NCBI Taxonomy" id="1010"/>
    <lineage>
        <taxon>Bacteria</taxon>
        <taxon>Pseudomonadati</taxon>
        <taxon>Bacteroidota</taxon>
        <taxon>Sphingobacteriia</taxon>
        <taxon>Sphingobacteriales</taxon>
        <taxon>Sphingobacteriaceae</taxon>
        <taxon>Sphingobacterium</taxon>
    </lineage>
</organism>
<reference evidence="2 3" key="1">
    <citation type="submission" date="2017-06" db="EMBL/GenBank/DDBJ databases">
        <authorList>
            <consortium name="Pathogen Informatics"/>
        </authorList>
    </citation>
    <scope>NUCLEOTIDE SEQUENCE [LARGE SCALE GENOMIC DNA]</scope>
    <source>
        <strain evidence="2 3">NCTC12149</strain>
    </source>
</reference>
<name>A0AAJ4XCD0_9SPHI</name>
<proteinExistence type="predicted"/>
<dbReference type="RefSeq" id="WP_093097018.1">
    <property type="nucleotide sequence ID" value="NZ_DAMBSL010000012.1"/>
</dbReference>
<dbReference type="InterPro" id="IPR036286">
    <property type="entry name" value="LexA/Signal_pep-like_sf"/>
</dbReference>
<evidence type="ECO:0000313" key="3">
    <source>
        <dbReference type="Proteomes" id="UP000215355"/>
    </source>
</evidence>
<dbReference type="KEGG" id="smiz:4412673_02345"/>
<gene>
    <name evidence="2" type="ORF">SAMEA4412673_02345</name>
</gene>
<dbReference type="Proteomes" id="UP000215355">
    <property type="component" value="Chromosome 1"/>
</dbReference>
<accession>A0AAJ4XCD0</accession>
<dbReference type="InterPro" id="IPR015927">
    <property type="entry name" value="Peptidase_S24_S26A/B/C"/>
</dbReference>
<dbReference type="Gene3D" id="2.10.109.10">
    <property type="entry name" value="Umud Fragment, subunit A"/>
    <property type="match status" value="1"/>
</dbReference>